<dbReference type="Pfam" id="PF13946">
    <property type="entry name" value="DUF4214"/>
    <property type="match status" value="1"/>
</dbReference>
<dbReference type="EMBL" id="SLXH01000003">
    <property type="protein sequence ID" value="TCP19832.1"/>
    <property type="molecule type" value="Genomic_DNA"/>
</dbReference>
<dbReference type="InterPro" id="IPR025282">
    <property type="entry name" value="DUF4214"/>
</dbReference>
<protein>
    <submittedName>
        <fullName evidence="2">Uncharacterized protein DUF4214</fullName>
    </submittedName>
</protein>
<name>A0A4R2NFA2_9BURK</name>
<sequence>MAAASYFDTVQKIYIAFYQRPADPAGLKYWADRIDAAGGDASAVVTAFAESAEAVALYGTIDASTIGNVIDAIYLALFNRAPDAAGKQFYVDGFIAGTFTAGSIALSVLDGAAGDDAVAIQNKAQVANEFTQQVDGRPLNDPYFGTGSSFDVTYQGDTDAQAARDILKTVTANPASVISPSGVTTALQDSIADATDPIIGRTSGETFMLTVELDTIDGTPGNDTINVPYANPLGGTYTTLQAFDTIKGGAGVDTLNIYVKGDPYSKGLVDVGNNKALDIKDSKGYNVVQTGTIEGVEIINAYNGEGNGWVFGGPALDAKGFGVEPPAIDAAKFVGAEQIWQIDGNTNIINLASNTTAGFRGDAAIHSRLTAAAGVATINAAFDVPVYSESSAYLGVGGAELNAVHLTGALNATYVELNIDHSMAEVALTTDFDLEVTFEGNSTLHTLNAADTSSEISVDGKTQLTSITTGSGDDWVITATSAAHTTITTGEGGDTIRVDAEPEVKDIGSGSVTVDAGHGDNRISLRNGAKAISVTAGDGDDQITVHSDAIFTGAETLTVDAGDGYNLIELSHGAQDTRITTGADSDLLWIDTAVLTETKTLHANLGAGSDQLNMQNVDFAGLPATWSIDAGESQGDMDAVVLGAGTGRTFAAADYVALTENLQGFEILGLLDYGKGETFNIDASRLTGYEMIAFIGAGTYNLTQVTDQVIGIEWSGTLNINAGGNPAQDLNVIVYDTAVEGTDITATGNTLNMAVMANAHNSEVYVAGDLKAVNATLRSTPDTDAGEFHEAAVYFDINHEGDGVLANLQSIQVAGTGFAYIENHAGGALATVDASGLTNAQWDGVTGSFVPAPSLIYMTENNAVQETIGLGAGLDAVLFGVTVDEARVPQVVAAFDAAVDFQELVTAWENSKQDQAAQDVLDAGFTLTTLAGPDATPAEILAEQAALEAALKAAVLDATLFASTVLNTDTIEGLNLVAAQGTPKVLDFDASDVVMVGIPIFGGTPAFAALTTTTTGQSLEGLDSLNLALQAVAQSDTDWAVFQYQGNTYIYGDKPSLLNGAVNQLDDSDLLVKLTGTIDLDLLVSSLNHVPE</sequence>
<dbReference type="Proteomes" id="UP000295182">
    <property type="component" value="Unassembled WGS sequence"/>
</dbReference>
<evidence type="ECO:0000313" key="3">
    <source>
        <dbReference type="Proteomes" id="UP000295182"/>
    </source>
</evidence>
<evidence type="ECO:0000259" key="1">
    <source>
        <dbReference type="Pfam" id="PF13946"/>
    </source>
</evidence>
<evidence type="ECO:0000313" key="2">
    <source>
        <dbReference type="EMBL" id="TCP19832.1"/>
    </source>
</evidence>
<comment type="caution">
    <text evidence="2">The sequence shown here is derived from an EMBL/GenBank/DDBJ whole genome shotgun (WGS) entry which is preliminary data.</text>
</comment>
<reference evidence="2 3" key="1">
    <citation type="submission" date="2019-03" db="EMBL/GenBank/DDBJ databases">
        <title>Genomic Encyclopedia of Type Strains, Phase IV (KMG-IV): sequencing the most valuable type-strain genomes for metagenomic binning, comparative biology and taxonomic classification.</title>
        <authorList>
            <person name="Goeker M."/>
        </authorList>
    </citation>
    <scope>NUCLEOTIDE SEQUENCE [LARGE SCALE GENOMIC DNA]</scope>
    <source>
        <strain evidence="2 3">DSM 1837</strain>
    </source>
</reference>
<proteinExistence type="predicted"/>
<organism evidence="2 3">
    <name type="scientific">Simplicispira metamorpha</name>
    <dbReference type="NCBI Taxonomy" id="80881"/>
    <lineage>
        <taxon>Bacteria</taxon>
        <taxon>Pseudomonadati</taxon>
        <taxon>Pseudomonadota</taxon>
        <taxon>Betaproteobacteria</taxon>
        <taxon>Burkholderiales</taxon>
        <taxon>Comamonadaceae</taxon>
        <taxon>Simplicispira</taxon>
    </lineage>
</organism>
<dbReference type="AlphaFoldDB" id="A0A4R2NFA2"/>
<feature type="domain" description="DUF4214" evidence="1">
    <location>
        <begin position="10"/>
        <end position="57"/>
    </location>
</feature>
<gene>
    <name evidence="2" type="ORF">EV674_10362</name>
</gene>
<accession>A0A4R2NFA2</accession>
<dbReference type="RefSeq" id="WP_132750346.1">
    <property type="nucleotide sequence ID" value="NZ_SLXH01000003.1"/>
</dbReference>
<keyword evidence="3" id="KW-1185">Reference proteome</keyword>